<dbReference type="Proteomes" id="UP001265550">
    <property type="component" value="Unassembled WGS sequence"/>
</dbReference>
<dbReference type="InterPro" id="IPR020946">
    <property type="entry name" value="Flavin_mOase-like"/>
</dbReference>
<evidence type="ECO:0000313" key="4">
    <source>
        <dbReference type="EMBL" id="MDR7096023.1"/>
    </source>
</evidence>
<evidence type="ECO:0000313" key="5">
    <source>
        <dbReference type="Proteomes" id="UP001265550"/>
    </source>
</evidence>
<keyword evidence="3 4" id="KW-0560">Oxidoreductase</keyword>
<dbReference type="Gene3D" id="3.50.50.60">
    <property type="entry name" value="FAD/NAD(P)-binding domain"/>
    <property type="match status" value="2"/>
</dbReference>
<keyword evidence="5" id="KW-1185">Reference proteome</keyword>
<dbReference type="PANTHER" id="PTHR42877:SF4">
    <property type="entry name" value="FAD_NAD(P)-BINDING DOMAIN-CONTAINING PROTEIN-RELATED"/>
    <property type="match status" value="1"/>
</dbReference>
<evidence type="ECO:0000256" key="3">
    <source>
        <dbReference type="ARBA" id="ARBA00023002"/>
    </source>
</evidence>
<name>A0ABU1VFD7_9BURK</name>
<dbReference type="EMBL" id="JAVDWE010000011">
    <property type="protein sequence ID" value="MDR7096023.1"/>
    <property type="molecule type" value="Genomic_DNA"/>
</dbReference>
<dbReference type="GO" id="GO:0033767">
    <property type="term" value="F:4-hydroxyacetophenone monooxygenase activity"/>
    <property type="evidence" value="ECO:0007669"/>
    <property type="project" value="UniProtKB-EC"/>
</dbReference>
<comment type="caution">
    <text evidence="4">The sequence shown here is derived from an EMBL/GenBank/DDBJ whole genome shotgun (WGS) entry which is preliminary data.</text>
</comment>
<organism evidence="4 5">
    <name type="scientific">Hydrogenophaga laconesensis</name>
    <dbReference type="NCBI Taxonomy" id="1805971"/>
    <lineage>
        <taxon>Bacteria</taxon>
        <taxon>Pseudomonadati</taxon>
        <taxon>Pseudomonadota</taxon>
        <taxon>Betaproteobacteria</taxon>
        <taxon>Burkholderiales</taxon>
        <taxon>Comamonadaceae</taxon>
        <taxon>Hydrogenophaga</taxon>
    </lineage>
</organism>
<reference evidence="4 5" key="1">
    <citation type="submission" date="2023-07" db="EMBL/GenBank/DDBJ databases">
        <title>Sorghum-associated microbial communities from plants grown in Nebraska, USA.</title>
        <authorList>
            <person name="Schachtman D."/>
        </authorList>
    </citation>
    <scope>NUCLEOTIDE SEQUENCE [LARGE SCALE GENOMIC DNA]</scope>
    <source>
        <strain evidence="4 5">BE240</strain>
    </source>
</reference>
<dbReference type="PRINTS" id="PR00419">
    <property type="entry name" value="ADXRDTASE"/>
</dbReference>
<dbReference type="RefSeq" id="WP_204734697.1">
    <property type="nucleotide sequence ID" value="NZ_JAVDWE010000011.1"/>
</dbReference>
<keyword evidence="1" id="KW-0285">Flavoprotein</keyword>
<keyword evidence="4" id="KW-0503">Monooxygenase</keyword>
<keyword evidence="2" id="KW-0274">FAD</keyword>
<accession>A0ABU1VFD7</accession>
<dbReference type="Pfam" id="PF00743">
    <property type="entry name" value="FMO-like"/>
    <property type="match status" value="1"/>
</dbReference>
<dbReference type="EC" id="1.14.13.84" evidence="4"/>
<dbReference type="PANTHER" id="PTHR42877">
    <property type="entry name" value="L-ORNITHINE N(5)-MONOOXYGENASE-RELATED"/>
    <property type="match status" value="1"/>
</dbReference>
<evidence type="ECO:0000256" key="1">
    <source>
        <dbReference type="ARBA" id="ARBA00022630"/>
    </source>
</evidence>
<evidence type="ECO:0000256" key="2">
    <source>
        <dbReference type="ARBA" id="ARBA00022827"/>
    </source>
</evidence>
<dbReference type="InterPro" id="IPR051209">
    <property type="entry name" value="FAD-bind_Monooxygenase_sf"/>
</dbReference>
<proteinExistence type="predicted"/>
<dbReference type="InterPro" id="IPR036188">
    <property type="entry name" value="FAD/NAD-bd_sf"/>
</dbReference>
<gene>
    <name evidence="4" type="ORF">J2X09_003776</name>
</gene>
<dbReference type="SUPFAM" id="SSF51905">
    <property type="entry name" value="FAD/NAD(P)-binding domain"/>
    <property type="match status" value="2"/>
</dbReference>
<protein>
    <submittedName>
        <fullName evidence="4">4-hydroxyacetophenone monooxygenase</fullName>
        <ecNumber evidence="4">1.14.13.84</ecNumber>
    </submittedName>
</protein>
<sequence length="672" mass="74249">MNHAVPTHDAPGIDDMKSFDHVAKIVASDEDIRRAVDEADMPSLLAALAMLTQDFELIGDDLKPPTPAMTSTISPQGGMGPEALARARELATRKIIEYRDAGSPTPADPSSEVLDRVVRFVIKPDQDSCLPLLRHELNIPHDVGAPGWTLDAVAPGAEFKVAVIGAGVSGLAAAYRLQQAGLDYTVFEKNTEVGGVWWENTYPGCRLDTPNYAYSLSFAQKQDWPQQFSRQPEIQKYLASVSARGQLRPRIRFETEVISMVFDEPSALWVLTVRTAEGRIDVARFNAVITAVGILNRPSIPDFKGLDSFKGQVVHSAAWPKGLDLAGKRVALIGTGASAFQIGPAVVGEVKSLTVFQRNPPWMLPTPNYHDDIKPGMMWLLRHIPYYGRWFRFWQFWVAVEGRLPLVEAEPDWDHPVSVGRANEQLRQECVAALERQFAHRPDLLAKMTPNYPPGGKRMLRDNGVWGAMLQQPHVKLVSDGISHLTADGITSQDGESHPVDVIVCATGFKSSDFLHPIRIVGRAGRDLHAWWQGDCRAYVGITVPGFPNLFMTGGPNTAVVVNGSAIFSSECQVEYSIKAIKYLIDHQLGALDCKLAPFNAYNQYVDEGNLTKAWGVARTSSWYKNAAGRASQTWPFGLLDYWTLTSEVKFDDYEKLPTNRQSSEVRTSCPA</sequence>